<feature type="signal peptide" evidence="1">
    <location>
        <begin position="1"/>
        <end position="22"/>
    </location>
</feature>
<dbReference type="RefSeq" id="WP_096355805.1">
    <property type="nucleotide sequence ID" value="NZ_AP014946.1"/>
</dbReference>
<dbReference type="AlphaFoldDB" id="A0A0S3PVP8"/>
<organism evidence="2 3">
    <name type="scientific">Variibacter gotjawalensis</name>
    <dbReference type="NCBI Taxonomy" id="1333996"/>
    <lineage>
        <taxon>Bacteria</taxon>
        <taxon>Pseudomonadati</taxon>
        <taxon>Pseudomonadota</taxon>
        <taxon>Alphaproteobacteria</taxon>
        <taxon>Hyphomicrobiales</taxon>
        <taxon>Nitrobacteraceae</taxon>
        <taxon>Variibacter</taxon>
    </lineage>
</organism>
<proteinExistence type="predicted"/>
<accession>A0A0S3PVP8</accession>
<dbReference type="Proteomes" id="UP000236884">
    <property type="component" value="Chromosome"/>
</dbReference>
<evidence type="ECO:0000313" key="2">
    <source>
        <dbReference type="EMBL" id="BAT59980.1"/>
    </source>
</evidence>
<gene>
    <name evidence="2" type="ORF">GJW-30_1_02515</name>
</gene>
<reference evidence="2 3" key="1">
    <citation type="submission" date="2015-08" db="EMBL/GenBank/DDBJ databases">
        <title>Investigation of the bacterial diversity of lava forest soil.</title>
        <authorList>
            <person name="Lee J.S."/>
        </authorList>
    </citation>
    <scope>NUCLEOTIDE SEQUENCE [LARGE SCALE GENOMIC DNA]</scope>
    <source>
        <strain evidence="2 3">GJW-30</strain>
    </source>
</reference>
<feature type="chain" id="PRO_5006615774" evidence="1">
    <location>
        <begin position="23"/>
        <end position="80"/>
    </location>
</feature>
<evidence type="ECO:0000313" key="3">
    <source>
        <dbReference type="Proteomes" id="UP000236884"/>
    </source>
</evidence>
<keyword evidence="3" id="KW-1185">Reference proteome</keyword>
<dbReference type="OrthoDB" id="7872442at2"/>
<sequence length="80" mass="9002">MKTCLIIAAAIVCLAPLSSAQAEVRFGRNVYIGGHNFSHQTYGPKRKLRVHLYDRQPRNAGCKWQTGRHSATRVCHLKGR</sequence>
<dbReference type="EMBL" id="AP014946">
    <property type="protein sequence ID" value="BAT59980.1"/>
    <property type="molecule type" value="Genomic_DNA"/>
</dbReference>
<keyword evidence="1" id="KW-0732">Signal</keyword>
<evidence type="ECO:0000256" key="1">
    <source>
        <dbReference type="SAM" id="SignalP"/>
    </source>
</evidence>
<name>A0A0S3PVP8_9BRAD</name>
<dbReference type="KEGG" id="vgo:GJW-30_1_02515"/>
<protein>
    <submittedName>
        <fullName evidence="2">Uncharacterized protein</fullName>
    </submittedName>
</protein>